<dbReference type="Proteomes" id="UP000016842">
    <property type="component" value="Unassembled WGS sequence"/>
</dbReference>
<dbReference type="EMBL" id="ASXJ01000169">
    <property type="protein sequence ID" value="ERM01388.1"/>
    <property type="molecule type" value="Genomic_DNA"/>
</dbReference>
<dbReference type="PANTHER" id="PTHR37936:SF3">
    <property type="entry name" value="TRANSPOSASE INSC FOR INSERTION ELEMENT IS2A-RELATED"/>
    <property type="match status" value="1"/>
</dbReference>
<dbReference type="GO" id="GO:0004803">
    <property type="term" value="F:transposase activity"/>
    <property type="evidence" value="ECO:0007669"/>
    <property type="project" value="InterPro"/>
</dbReference>
<dbReference type="AlphaFoldDB" id="U4V8Q2"/>
<dbReference type="SUPFAM" id="SSF48295">
    <property type="entry name" value="TrpR-like"/>
    <property type="match status" value="1"/>
</dbReference>
<name>U4V8Q2_9HYPH</name>
<reference evidence="1 2" key="1">
    <citation type="journal article" date="2014" name="FEMS Microbiol. Lett.">
        <title>Genome sequencing analysis reveals virulence-related gene content of Ochrobactrum intermedium strain 229E, a urease-positive strain isolated from the human gastric niche.</title>
        <authorList>
            <person name="Kulkarni G.J."/>
            <person name="Shetty S."/>
            <person name="Dharne M.S."/>
            <person name="Shouche Y.S."/>
        </authorList>
    </citation>
    <scope>NUCLEOTIDE SEQUENCE [LARGE SCALE GENOMIC DNA]</scope>
    <source>
        <strain evidence="1 2">229E</strain>
    </source>
</reference>
<evidence type="ECO:0000313" key="2">
    <source>
        <dbReference type="Proteomes" id="UP000016842"/>
    </source>
</evidence>
<accession>U4V8Q2</accession>
<evidence type="ECO:0008006" key="3">
    <source>
        <dbReference type="Google" id="ProtNLM"/>
    </source>
</evidence>
<proteinExistence type="predicted"/>
<organism evidence="1 2">
    <name type="scientific">Brucella intermedia 229E</name>
    <dbReference type="NCBI Taxonomy" id="1337887"/>
    <lineage>
        <taxon>Bacteria</taxon>
        <taxon>Pseudomonadati</taxon>
        <taxon>Pseudomonadota</taxon>
        <taxon>Alphaproteobacteria</taxon>
        <taxon>Hyphomicrobiales</taxon>
        <taxon>Brucellaceae</taxon>
        <taxon>Brucella/Ochrobactrum group</taxon>
        <taxon>Brucella</taxon>
    </lineage>
</organism>
<dbReference type="InterPro" id="IPR010921">
    <property type="entry name" value="Trp_repressor/repl_initiator"/>
</dbReference>
<comment type="caution">
    <text evidence="1">The sequence shown here is derived from an EMBL/GenBank/DDBJ whole genome shotgun (WGS) entry which is preliminary data.</text>
</comment>
<dbReference type="InterPro" id="IPR002514">
    <property type="entry name" value="Transposase_8"/>
</dbReference>
<dbReference type="Pfam" id="PF01527">
    <property type="entry name" value="HTH_Tnp_1"/>
    <property type="match status" value="1"/>
</dbReference>
<dbReference type="PATRIC" id="fig|1337887.3.peg.3111"/>
<evidence type="ECO:0000313" key="1">
    <source>
        <dbReference type="EMBL" id="ERM01388.1"/>
    </source>
</evidence>
<gene>
    <name evidence="1" type="ORF">Q644_21885</name>
</gene>
<dbReference type="GO" id="GO:0006313">
    <property type="term" value="P:DNA transposition"/>
    <property type="evidence" value="ECO:0007669"/>
    <property type="project" value="InterPro"/>
</dbReference>
<protein>
    <recommendedName>
        <fullName evidence="3">Transposase</fullName>
    </recommendedName>
</protein>
<sequence>MINLEVLPVGGRYGRNRKWPDEVKARIVAETLLPGATVNGVAQRHGVLANHVSSWRTLARKGRLVLPAPDDPVEFATLMVGPPAEKASSVDGAAHTRPEIVAGSVVIRLETGASADRIASVRGGSGNLHSSDKWNFCLSLA</sequence>
<dbReference type="GO" id="GO:0043565">
    <property type="term" value="F:sequence-specific DNA binding"/>
    <property type="evidence" value="ECO:0007669"/>
    <property type="project" value="InterPro"/>
</dbReference>
<dbReference type="PANTHER" id="PTHR37936">
    <property type="entry name" value="TRANSPOSASE INSC FOR INSERTION ELEMENT IS2A-RELATED"/>
    <property type="match status" value="1"/>
</dbReference>